<reference evidence="5 6" key="1">
    <citation type="submission" date="2016-03" db="EMBL/GenBank/DDBJ databases">
        <authorList>
            <person name="Devillers H."/>
        </authorList>
    </citation>
    <scope>NUCLEOTIDE SEQUENCE [LARGE SCALE GENOMIC DNA]</scope>
    <source>
        <strain evidence="5">CBS 10888</strain>
    </source>
</reference>
<evidence type="ECO:0000259" key="4">
    <source>
        <dbReference type="PROSITE" id="PS50192"/>
    </source>
</evidence>
<dbReference type="Pfam" id="PF14523">
    <property type="entry name" value="Syntaxin_2"/>
    <property type="match status" value="1"/>
</dbReference>
<dbReference type="SMART" id="SM00503">
    <property type="entry name" value="SynN"/>
    <property type="match status" value="1"/>
</dbReference>
<dbReference type="AlphaFoldDB" id="A0A1G4IMJ2"/>
<name>A0A1G4IMJ2_9SACH</name>
<dbReference type="Pfam" id="PF05739">
    <property type="entry name" value="SNARE"/>
    <property type="match status" value="1"/>
</dbReference>
<dbReference type="GO" id="GO:0032258">
    <property type="term" value="P:cytoplasm to vacuole targeting by the Cvt pathway"/>
    <property type="evidence" value="ECO:0007669"/>
    <property type="project" value="EnsemblFungi"/>
</dbReference>
<feature type="domain" description="T-SNARE coiled-coil homology" evidence="4">
    <location>
        <begin position="188"/>
        <end position="250"/>
    </location>
</feature>
<protein>
    <submittedName>
        <fullName evidence="5">LADA_0A02366g1_1</fullName>
    </submittedName>
</protein>
<keyword evidence="3" id="KW-0812">Transmembrane</keyword>
<dbReference type="PANTHER" id="PTHR19957">
    <property type="entry name" value="SYNTAXIN"/>
    <property type="match status" value="1"/>
</dbReference>
<dbReference type="CDD" id="cd15840">
    <property type="entry name" value="SNARE_Qa"/>
    <property type="match status" value="1"/>
</dbReference>
<dbReference type="SMART" id="SM00397">
    <property type="entry name" value="t_SNARE"/>
    <property type="match status" value="1"/>
</dbReference>
<dbReference type="GO" id="GO:0005794">
    <property type="term" value="C:Golgi apparatus"/>
    <property type="evidence" value="ECO:0007669"/>
    <property type="project" value="EnsemblFungi"/>
</dbReference>
<keyword evidence="3" id="KW-0472">Membrane</keyword>
<dbReference type="EMBL" id="LT598460">
    <property type="protein sequence ID" value="SCU77817.1"/>
    <property type="molecule type" value="Genomic_DNA"/>
</dbReference>
<evidence type="ECO:0000313" key="5">
    <source>
        <dbReference type="EMBL" id="SCU77817.1"/>
    </source>
</evidence>
<dbReference type="GO" id="GO:0005768">
    <property type="term" value="C:endosome"/>
    <property type="evidence" value="ECO:0007669"/>
    <property type="project" value="EnsemblFungi"/>
</dbReference>
<dbReference type="GO" id="GO:0016236">
    <property type="term" value="P:macroautophagy"/>
    <property type="evidence" value="ECO:0007669"/>
    <property type="project" value="EnsemblFungi"/>
</dbReference>
<dbReference type="PANTHER" id="PTHR19957:SF38">
    <property type="entry name" value="LD27581P"/>
    <property type="match status" value="1"/>
</dbReference>
<dbReference type="Gene3D" id="1.20.5.110">
    <property type="match status" value="1"/>
</dbReference>
<dbReference type="GO" id="GO:0005484">
    <property type="term" value="F:SNAP receptor activity"/>
    <property type="evidence" value="ECO:0007669"/>
    <property type="project" value="EnsemblFungi"/>
</dbReference>
<dbReference type="PROSITE" id="PS00914">
    <property type="entry name" value="SYNTAXIN"/>
    <property type="match status" value="1"/>
</dbReference>
<dbReference type="GO" id="GO:0000011">
    <property type="term" value="P:vacuole inheritance"/>
    <property type="evidence" value="ECO:0007669"/>
    <property type="project" value="EnsemblFungi"/>
</dbReference>
<dbReference type="SUPFAM" id="SSF47661">
    <property type="entry name" value="t-snare proteins"/>
    <property type="match status" value="1"/>
</dbReference>
<dbReference type="GO" id="GO:0000149">
    <property type="term" value="F:SNARE binding"/>
    <property type="evidence" value="ECO:0007669"/>
    <property type="project" value="TreeGrafter"/>
</dbReference>
<dbReference type="Gene3D" id="1.20.58.70">
    <property type="match status" value="1"/>
</dbReference>
<evidence type="ECO:0000313" key="6">
    <source>
        <dbReference type="Proteomes" id="UP000190274"/>
    </source>
</evidence>
<dbReference type="GO" id="GO:0031201">
    <property type="term" value="C:SNARE complex"/>
    <property type="evidence" value="ECO:0007669"/>
    <property type="project" value="TreeGrafter"/>
</dbReference>
<dbReference type="OrthoDB" id="364348at2759"/>
<dbReference type="InterPro" id="IPR006011">
    <property type="entry name" value="Syntaxin_N"/>
</dbReference>
<dbReference type="InterPro" id="IPR045242">
    <property type="entry name" value="Syntaxin"/>
</dbReference>
<dbReference type="InterPro" id="IPR010989">
    <property type="entry name" value="SNARE"/>
</dbReference>
<keyword evidence="6" id="KW-1185">Reference proteome</keyword>
<keyword evidence="3" id="KW-1133">Transmembrane helix</keyword>
<dbReference type="PROSITE" id="PS50192">
    <property type="entry name" value="T_SNARE"/>
    <property type="match status" value="1"/>
</dbReference>
<dbReference type="InterPro" id="IPR006012">
    <property type="entry name" value="Syntaxin/epimorphin_CS"/>
</dbReference>
<gene>
    <name evidence="5" type="ORF">LADA_0A02366G</name>
</gene>
<comment type="similarity">
    <text evidence="1 2">Belongs to the syntaxin family.</text>
</comment>
<evidence type="ECO:0000256" key="3">
    <source>
        <dbReference type="SAM" id="Phobius"/>
    </source>
</evidence>
<sequence>MAIDEVSEVPHSFSDNPEFEDNVEKLMTNLFEMNGHLNTLQQFVSALRRNKEEGNVKSKMVANIDKKAVFHINEITKLIKALNASVHIVSAIEESALNKAQLLSRDKLIRDVKYSIQEFQEAQREFTSTSKAMNEQARAALAQEEEEARSAIDGDPKQALATNDQNSQPQQVVIEREAINNEEFAYQQNLIQDRDREISHIESGIIELNEIFHDLGTIVQQQGHLVDNIESNIYSVANSAQSGARELRKAMNYQRGSSRSCLVMLGVLIILLLMFILVVF</sequence>
<accession>A0A1G4IMJ2</accession>
<dbReference type="STRING" id="1266660.A0A1G4IMJ2"/>
<evidence type="ECO:0000256" key="2">
    <source>
        <dbReference type="RuleBase" id="RU003858"/>
    </source>
</evidence>
<evidence type="ECO:0000256" key="1">
    <source>
        <dbReference type="ARBA" id="ARBA00009063"/>
    </source>
</evidence>
<dbReference type="InterPro" id="IPR000727">
    <property type="entry name" value="T_SNARE_dom"/>
</dbReference>
<proteinExistence type="inferred from homology"/>
<organism evidence="5 6">
    <name type="scientific">Lachancea dasiensis</name>
    <dbReference type="NCBI Taxonomy" id="1072105"/>
    <lineage>
        <taxon>Eukaryota</taxon>
        <taxon>Fungi</taxon>
        <taxon>Dikarya</taxon>
        <taxon>Ascomycota</taxon>
        <taxon>Saccharomycotina</taxon>
        <taxon>Saccharomycetes</taxon>
        <taxon>Saccharomycetales</taxon>
        <taxon>Saccharomycetaceae</taxon>
        <taxon>Lachancea</taxon>
    </lineage>
</organism>
<dbReference type="GO" id="GO:0006906">
    <property type="term" value="P:vesicle fusion"/>
    <property type="evidence" value="ECO:0007669"/>
    <property type="project" value="TreeGrafter"/>
</dbReference>
<dbReference type="GO" id="GO:0048278">
    <property type="term" value="P:vesicle docking"/>
    <property type="evidence" value="ECO:0007669"/>
    <property type="project" value="TreeGrafter"/>
</dbReference>
<dbReference type="GO" id="GO:0006896">
    <property type="term" value="P:Golgi to vacuole transport"/>
    <property type="evidence" value="ECO:0007669"/>
    <property type="project" value="EnsemblFungi"/>
</dbReference>
<dbReference type="Proteomes" id="UP000190274">
    <property type="component" value="Chromosome A"/>
</dbReference>
<feature type="transmembrane region" description="Helical" evidence="3">
    <location>
        <begin position="261"/>
        <end position="279"/>
    </location>
</feature>